<dbReference type="Proteomes" id="UP001500456">
    <property type="component" value="Unassembled WGS sequence"/>
</dbReference>
<gene>
    <name evidence="2" type="ORF">GCM10022232_46880</name>
</gene>
<evidence type="ECO:0000313" key="3">
    <source>
        <dbReference type="Proteomes" id="UP001500456"/>
    </source>
</evidence>
<evidence type="ECO:0000313" key="2">
    <source>
        <dbReference type="EMBL" id="GAA4002635.1"/>
    </source>
</evidence>
<name>A0ABP7RVH3_9ACTN</name>
<dbReference type="RefSeq" id="WP_266436241.1">
    <property type="nucleotide sequence ID" value="NZ_BAAAZX010000013.1"/>
</dbReference>
<keyword evidence="1" id="KW-0812">Transmembrane</keyword>
<sequence length="163" mass="17479">MTRSGDEPVTEPRTPGRTRWGVFAAILALPALLVAVALVLLLLWLFTDDTARTGVEKAPCAEALAFGGAELPSGADDTACEVQSGIDTRYDARFRMPRDEVRDWLAATYRDGPEPRTSQCGEATADLCLNLGPGESGGNGAVQVDITHDGPDWSRVRFVAFTL</sequence>
<keyword evidence="3" id="KW-1185">Reference proteome</keyword>
<keyword evidence="1" id="KW-1133">Transmembrane helix</keyword>
<evidence type="ECO:0000256" key="1">
    <source>
        <dbReference type="SAM" id="Phobius"/>
    </source>
</evidence>
<accession>A0ABP7RVH3</accession>
<keyword evidence="1" id="KW-0472">Membrane</keyword>
<proteinExistence type="predicted"/>
<reference evidence="3" key="1">
    <citation type="journal article" date="2019" name="Int. J. Syst. Evol. Microbiol.">
        <title>The Global Catalogue of Microorganisms (GCM) 10K type strain sequencing project: providing services to taxonomists for standard genome sequencing and annotation.</title>
        <authorList>
            <consortium name="The Broad Institute Genomics Platform"/>
            <consortium name="The Broad Institute Genome Sequencing Center for Infectious Disease"/>
            <person name="Wu L."/>
            <person name="Ma J."/>
        </authorList>
    </citation>
    <scope>NUCLEOTIDE SEQUENCE [LARGE SCALE GENOMIC DNA]</scope>
    <source>
        <strain evidence="3">JCM 16924</strain>
    </source>
</reference>
<comment type="caution">
    <text evidence="2">The sequence shown here is derived from an EMBL/GenBank/DDBJ whole genome shotgun (WGS) entry which is preliminary data.</text>
</comment>
<organism evidence="2 3">
    <name type="scientific">Streptomyces plumbiresistens</name>
    <dbReference type="NCBI Taxonomy" id="511811"/>
    <lineage>
        <taxon>Bacteria</taxon>
        <taxon>Bacillati</taxon>
        <taxon>Actinomycetota</taxon>
        <taxon>Actinomycetes</taxon>
        <taxon>Kitasatosporales</taxon>
        <taxon>Streptomycetaceae</taxon>
        <taxon>Streptomyces</taxon>
    </lineage>
</organism>
<protein>
    <submittedName>
        <fullName evidence="2">Uncharacterized protein</fullName>
    </submittedName>
</protein>
<feature type="transmembrane region" description="Helical" evidence="1">
    <location>
        <begin position="20"/>
        <end position="46"/>
    </location>
</feature>
<dbReference type="EMBL" id="BAAAZX010000013">
    <property type="protein sequence ID" value="GAA4002635.1"/>
    <property type="molecule type" value="Genomic_DNA"/>
</dbReference>